<dbReference type="Proteomes" id="UP000237246">
    <property type="component" value="Unassembled WGS sequence"/>
</dbReference>
<gene>
    <name evidence="1" type="ORF">CIB84_004208</name>
</gene>
<organism evidence="1 2">
    <name type="scientific">Bambusicola thoracicus</name>
    <name type="common">Chinese bamboo-partridge</name>
    <name type="synonym">Perdix thoracica</name>
    <dbReference type="NCBI Taxonomy" id="9083"/>
    <lineage>
        <taxon>Eukaryota</taxon>
        <taxon>Metazoa</taxon>
        <taxon>Chordata</taxon>
        <taxon>Craniata</taxon>
        <taxon>Vertebrata</taxon>
        <taxon>Euteleostomi</taxon>
        <taxon>Archelosauria</taxon>
        <taxon>Archosauria</taxon>
        <taxon>Dinosauria</taxon>
        <taxon>Saurischia</taxon>
        <taxon>Theropoda</taxon>
        <taxon>Coelurosauria</taxon>
        <taxon>Aves</taxon>
        <taxon>Neognathae</taxon>
        <taxon>Galloanserae</taxon>
        <taxon>Galliformes</taxon>
        <taxon>Phasianidae</taxon>
        <taxon>Perdicinae</taxon>
        <taxon>Bambusicola</taxon>
    </lineage>
</organism>
<feature type="non-terminal residue" evidence="1">
    <location>
        <position position="1"/>
    </location>
</feature>
<comment type="caution">
    <text evidence="1">The sequence shown here is derived from an EMBL/GenBank/DDBJ whole genome shotgun (WGS) entry which is preliminary data.</text>
</comment>
<name>A0A2P4T6P9_BAMTH</name>
<keyword evidence="2" id="KW-1185">Reference proteome</keyword>
<dbReference type="EMBL" id="PPHD01006871">
    <property type="protein sequence ID" value="POI32041.1"/>
    <property type="molecule type" value="Genomic_DNA"/>
</dbReference>
<sequence>VLSQQGAGILFPFVPSVHNKPSLGLSGSSGPFGMASSFLPSSFRTALRGIGCWECPCQNRSGLFSWKSGVAVPCCAQRGRREVAFSLPFLGG</sequence>
<dbReference type="AlphaFoldDB" id="A0A2P4T6P9"/>
<evidence type="ECO:0000313" key="1">
    <source>
        <dbReference type="EMBL" id="POI32041.1"/>
    </source>
</evidence>
<reference evidence="1 2" key="1">
    <citation type="submission" date="2018-01" db="EMBL/GenBank/DDBJ databases">
        <title>Comparison of the Chinese Bamboo Partridge and Red Junglefowl genome sequences highlights the importance of demography in genome evolution.</title>
        <authorList>
            <person name="Tiley G.P."/>
            <person name="Kimball R.T."/>
            <person name="Braun E.L."/>
            <person name="Burleigh J.G."/>
        </authorList>
    </citation>
    <scope>NUCLEOTIDE SEQUENCE [LARGE SCALE GENOMIC DNA]</scope>
    <source>
        <strain evidence="1">RTK389</strain>
        <tissue evidence="1">Blood</tissue>
    </source>
</reference>
<evidence type="ECO:0000313" key="2">
    <source>
        <dbReference type="Proteomes" id="UP000237246"/>
    </source>
</evidence>
<proteinExistence type="predicted"/>
<protein>
    <submittedName>
        <fullName evidence="1">Uncharacterized protein</fullName>
    </submittedName>
</protein>
<accession>A0A2P4T6P9</accession>